<feature type="domain" description="Peptidase S8/S53" evidence="1">
    <location>
        <begin position="284"/>
        <end position="576"/>
    </location>
</feature>
<dbReference type="GO" id="GO:0004252">
    <property type="term" value="F:serine-type endopeptidase activity"/>
    <property type="evidence" value="ECO:0007669"/>
    <property type="project" value="InterPro"/>
</dbReference>
<evidence type="ECO:0000259" key="1">
    <source>
        <dbReference type="Pfam" id="PF00082"/>
    </source>
</evidence>
<gene>
    <name evidence="2" type="ORF">EI77_04486</name>
</gene>
<dbReference type="GO" id="GO:0006508">
    <property type="term" value="P:proteolysis"/>
    <property type="evidence" value="ECO:0007669"/>
    <property type="project" value="InterPro"/>
</dbReference>
<proteinExistence type="predicted"/>
<dbReference type="AlphaFoldDB" id="A0A4R7RK16"/>
<evidence type="ECO:0000313" key="3">
    <source>
        <dbReference type="Proteomes" id="UP000295662"/>
    </source>
</evidence>
<dbReference type="InterPro" id="IPR036852">
    <property type="entry name" value="Peptidase_S8/S53_dom_sf"/>
</dbReference>
<keyword evidence="3" id="KW-1185">Reference proteome</keyword>
<sequence>MPPSQTRPQNYFLNESHELSVGEKTGGGKYVEYPGINWTQKSKRLHDSLEKVSRRAAQSSDPLSQRRYYLIADPASEIVKSSTAKDAVEGKRTETVHFSGEQSKLFERIGLDLIEVHPSGMATVHASPERMEQLIARTQQLEYLGARQQARFVAFDSFEWLAGKLKFDQEWLTELGKKSGEGYIKLQPLITELEADLIFRALEDAFRGNTGLRLSGKGRSYMGRYFLRATLDATMIKRLADEFTSIQSIHPPIFALTESLPLEVIGSSGSVANHPTGPASRLPCVAVVDTAIPQEHEWLKDYRRGNALLGQNCSNNATDHHGSVVATRVVYGDIDLSDPNADLPPASCRFLEVRVGSGLPNRIRTESVATALTTALIAAPDVRVFNLSFDSQQRLEDMPATLRKETLKLIEDIDNLAFDHDVVVVVAAGNAQGGVIPTPPYPLHFDNPGWELHSYPRAFNALTCGGIARKMSAGGLVPEPDSPSPFSRVGPGFANSPKPDFCESAGDSGQDYRAIAGGGIWGLDSTCFTKETFGTSYAAPLLAREAAFVLDDLQAKCPGDSRPFACTAKAVLAMSADEVTARLSEPLQPLAKRTTGFGIARAAYFKNPAAQKARFVWQGVIEHEDDIVRVQIPIPLAWIAESASPQLKLCIAWDTPVNAAAESQWSCRDVEVKVLPGPEAKALHGSRGQIHGYPLFQRRWNLGKAREKGLLEDDLWTIELVYSQQAAYAAGHLISPSQRVAFVAEIWDEADEPLHPHSFVQGLPIASTFVRLSNTSAWLPQPVSITSDF</sequence>
<accession>A0A4R7RK16</accession>
<name>A0A4R7RK16_9BACT</name>
<organism evidence="2 3">
    <name type="scientific">Prosthecobacter fusiformis</name>
    <dbReference type="NCBI Taxonomy" id="48464"/>
    <lineage>
        <taxon>Bacteria</taxon>
        <taxon>Pseudomonadati</taxon>
        <taxon>Verrucomicrobiota</taxon>
        <taxon>Verrucomicrobiia</taxon>
        <taxon>Verrucomicrobiales</taxon>
        <taxon>Verrucomicrobiaceae</taxon>
        <taxon>Prosthecobacter</taxon>
    </lineage>
</organism>
<dbReference type="Proteomes" id="UP000295662">
    <property type="component" value="Unassembled WGS sequence"/>
</dbReference>
<dbReference type="RefSeq" id="WP_133797448.1">
    <property type="nucleotide sequence ID" value="NZ_SOCA01000015.1"/>
</dbReference>
<comment type="caution">
    <text evidence="2">The sequence shown here is derived from an EMBL/GenBank/DDBJ whole genome shotgun (WGS) entry which is preliminary data.</text>
</comment>
<dbReference type="Gene3D" id="3.40.50.200">
    <property type="entry name" value="Peptidase S8/S53 domain"/>
    <property type="match status" value="1"/>
</dbReference>
<reference evidence="2 3" key="1">
    <citation type="submission" date="2019-03" db="EMBL/GenBank/DDBJ databases">
        <title>Genomic Encyclopedia of Archaeal and Bacterial Type Strains, Phase II (KMG-II): from individual species to whole genera.</title>
        <authorList>
            <person name="Goeker M."/>
        </authorList>
    </citation>
    <scope>NUCLEOTIDE SEQUENCE [LARGE SCALE GENOMIC DNA]</scope>
    <source>
        <strain evidence="2 3">ATCC 25309</strain>
    </source>
</reference>
<protein>
    <submittedName>
        <fullName evidence="2">Subtilase family protein</fullName>
    </submittedName>
</protein>
<dbReference type="OrthoDB" id="9759014at2"/>
<dbReference type="InterPro" id="IPR000209">
    <property type="entry name" value="Peptidase_S8/S53_dom"/>
</dbReference>
<dbReference type="EMBL" id="SOCA01000015">
    <property type="protein sequence ID" value="TDU63165.1"/>
    <property type="molecule type" value="Genomic_DNA"/>
</dbReference>
<evidence type="ECO:0000313" key="2">
    <source>
        <dbReference type="EMBL" id="TDU63165.1"/>
    </source>
</evidence>
<dbReference type="SUPFAM" id="SSF52743">
    <property type="entry name" value="Subtilisin-like"/>
    <property type="match status" value="1"/>
</dbReference>
<dbReference type="Pfam" id="PF00082">
    <property type="entry name" value="Peptidase_S8"/>
    <property type="match status" value="1"/>
</dbReference>